<dbReference type="Gene3D" id="1.25.10.10">
    <property type="entry name" value="Leucine-rich Repeat Variant"/>
    <property type="match status" value="1"/>
</dbReference>
<proteinExistence type="inferred from homology"/>
<dbReference type="GO" id="GO:0016887">
    <property type="term" value="F:ATP hydrolysis activity"/>
    <property type="evidence" value="ECO:0007669"/>
    <property type="project" value="InterPro"/>
</dbReference>
<dbReference type="PANTHER" id="PTHR19211">
    <property type="entry name" value="ATP-BINDING TRANSPORT PROTEIN-RELATED"/>
    <property type="match status" value="1"/>
</dbReference>
<dbReference type="SUPFAM" id="SSF52540">
    <property type="entry name" value="P-loop containing nucleoside triphosphate hydrolases"/>
    <property type="match status" value="2"/>
</dbReference>
<dbReference type="InterPro" id="IPR027417">
    <property type="entry name" value="P-loop_NTPase"/>
</dbReference>
<dbReference type="GO" id="GO:0005524">
    <property type="term" value="F:ATP binding"/>
    <property type="evidence" value="ECO:0007669"/>
    <property type="project" value="UniProtKB-KW"/>
</dbReference>
<evidence type="ECO:0000313" key="18">
    <source>
        <dbReference type="Proteomes" id="UP000886653"/>
    </source>
</evidence>
<dbReference type="Pfam" id="PF24984">
    <property type="entry name" value="HEAT_EF3_GNC1"/>
    <property type="match status" value="1"/>
</dbReference>
<evidence type="ECO:0000256" key="6">
    <source>
        <dbReference type="ARBA" id="ARBA00022741"/>
    </source>
</evidence>
<dbReference type="InterPro" id="IPR000953">
    <property type="entry name" value="Chromo/chromo_shadow_dom"/>
</dbReference>
<evidence type="ECO:0000256" key="14">
    <source>
        <dbReference type="SAM" id="MobiDB-lite"/>
    </source>
</evidence>
<evidence type="ECO:0000256" key="12">
    <source>
        <dbReference type="ARBA" id="ARBA00050030"/>
    </source>
</evidence>
<dbReference type="PROSITE" id="PS50013">
    <property type="entry name" value="CHROMO_2"/>
    <property type="match status" value="1"/>
</dbReference>
<dbReference type="AlphaFoldDB" id="A0A9P6T6M1"/>
<sequence length="1133" mass="124571">MDSTQTDSIKPAASALLQALYQAPDSASTTVAARTLASHVQSTGLRCLAVEGITEDLIRASRSKLTPERERAMIALEELCRTLGPAGGFDPYILPLLPVILERYSETGKAEVIGKAAERAAKQVIKLPPPEAVPSFLSVLFDILSTSGVKWKTKTGALELLTALVKIGPDQIAERLGEIIPHLTAEMRDTKSEVSAAGHKAALAICGVLSNLDVLPFVPLLVNCMARPDTVPDAIKQLSANVWVRDVDGPTLAVLVPLLQRALSDRSSVVQRQTVILVGNLFKLVRSPDLAHFHLKNLFPGVHRIAETASFPEVREFALQAINALILSAGADEETIANLKKTGLGSTGPSPISSIPGTPAMKLVDEDQILAEKSLVLLIKKIANQDTDSFVRTSLTYQATCIASLVRKRDFDEAQWSKYTVPYLSRFIPATTAEQIAKENLKRWLEIDKERYFKSAGDDDDDPTEKIVNLTFSLAYGGLLLLNHTVLKLRRGWRYGVCGSNGCGKSTLLKAINRHQIENFPENVSTFYVEHDIDGEDSDANCLGFLVADKFVKAKNLTKEKISERMREFGFDDARQAAKVDSLSGGWKMRLALARAMLCDADLLLLDEPTNHLDRVSIEWLQDYLKAQTRVTILTVSHDSGFLDSICTDIIHYQNKQLVYYRGNLSKFVEKYPAAKSYYTLSASLVKFVFPPPGPLMGVRSQTRAILKATNVTFTYPGAPKPSLMGASCAVTLSSRVGVVGPNGAGKSTLIKLLTGETVPDSGKIEKHPNLRVAYVAQHAFHNIGAHLEKTAVQYIAWRYQDGHDREQAMKASRVLTEDEKRQMEVPIEGKNGEKRKLELIIGRQKLKKSFQYEVKWKNLDHRFNSWLPREKLLEAGFSKLVQEHDDLEASREGSGTRDLSFKVIRQHLMDVGLDGDIAEYNELKGLSGGQKVKVVIAAALWSKPQVLILDEPTNFLDRDALGGLAVAIRDWAGAFVCISHNEEFVGALCPEIWNVDGGKLVHKGKAAVVEGDAFEDGKRTLGNGLNSKKGTPVGSNSATPLPSATNSGNEAADGSPMPVVKKKKLTRKQLKDREERRRMRKLRWLSDSTGAPREPDTDTGQLLSLSTPSTSQYIIRIDSLILLSLQSTEDEH</sequence>
<evidence type="ECO:0000256" key="1">
    <source>
        <dbReference type="ARBA" id="ARBA00004514"/>
    </source>
</evidence>
<keyword evidence="7" id="KW-0648">Protein biosynthesis</keyword>
<dbReference type="EMBL" id="MU167435">
    <property type="protein sequence ID" value="KAG0140559.1"/>
    <property type="molecule type" value="Genomic_DNA"/>
</dbReference>
<evidence type="ECO:0000256" key="8">
    <source>
        <dbReference type="ARBA" id="ARBA00022801"/>
    </source>
</evidence>
<dbReference type="GO" id="GO:0003723">
    <property type="term" value="F:RNA binding"/>
    <property type="evidence" value="ECO:0007669"/>
    <property type="project" value="UniProtKB-KW"/>
</dbReference>
<dbReference type="SMART" id="SM01349">
    <property type="entry name" value="TOG"/>
    <property type="match status" value="1"/>
</dbReference>
<dbReference type="Pfam" id="PF00385">
    <property type="entry name" value="Chromo"/>
    <property type="match status" value="1"/>
</dbReference>
<dbReference type="GO" id="GO:0003746">
    <property type="term" value="F:translation elongation factor activity"/>
    <property type="evidence" value="ECO:0007669"/>
    <property type="project" value="UniProtKB-KW"/>
</dbReference>
<dbReference type="Pfam" id="PF00005">
    <property type="entry name" value="ABC_tran"/>
    <property type="match status" value="2"/>
</dbReference>
<dbReference type="SUPFAM" id="SSF54160">
    <property type="entry name" value="Chromo domain-like"/>
    <property type="match status" value="1"/>
</dbReference>
<feature type="domain" description="ABC transporter" evidence="16">
    <location>
        <begin position="465"/>
        <end position="681"/>
    </location>
</feature>
<keyword evidence="5" id="KW-0677">Repeat</keyword>
<evidence type="ECO:0000256" key="13">
    <source>
        <dbReference type="ARBA" id="ARBA00050045"/>
    </source>
</evidence>
<evidence type="ECO:0000256" key="10">
    <source>
        <dbReference type="ARBA" id="ARBA00022884"/>
    </source>
</evidence>
<evidence type="ECO:0000256" key="4">
    <source>
        <dbReference type="ARBA" id="ARBA00022490"/>
    </source>
</evidence>
<feature type="domain" description="ABC transporter" evidence="16">
    <location>
        <begin position="707"/>
        <end position="1023"/>
    </location>
</feature>
<dbReference type="Proteomes" id="UP000886653">
    <property type="component" value="Unassembled WGS sequence"/>
</dbReference>
<dbReference type="OrthoDB" id="2110130at2759"/>
<dbReference type="InterPro" id="IPR017871">
    <property type="entry name" value="ABC_transporter-like_CS"/>
</dbReference>
<evidence type="ECO:0000256" key="2">
    <source>
        <dbReference type="ARBA" id="ARBA00004815"/>
    </source>
</evidence>
<evidence type="ECO:0000256" key="9">
    <source>
        <dbReference type="ARBA" id="ARBA00022840"/>
    </source>
</evidence>
<dbReference type="InterPro" id="IPR023780">
    <property type="entry name" value="Chromo_domain"/>
</dbReference>
<dbReference type="CDD" id="cd03221">
    <property type="entry name" value="ABCF_EF-3"/>
    <property type="match status" value="1"/>
</dbReference>
<dbReference type="PROSITE" id="PS00211">
    <property type="entry name" value="ABC_TRANSPORTER_1"/>
    <property type="match status" value="2"/>
</dbReference>
<keyword evidence="18" id="KW-1185">Reference proteome</keyword>
<comment type="similarity">
    <text evidence="3">Belongs to the ABC transporter superfamily. ABCF family. EF3 subfamily.</text>
</comment>
<dbReference type="InterPro" id="IPR050611">
    <property type="entry name" value="ABCF"/>
</dbReference>
<keyword evidence="6" id="KW-0547">Nucleotide-binding</keyword>
<comment type="pathway">
    <text evidence="2">Protein biosynthesis; polypeptide chain elongation.</text>
</comment>
<dbReference type="InterPro" id="IPR011989">
    <property type="entry name" value="ARM-like"/>
</dbReference>
<dbReference type="FunFam" id="3.40.50.300:FF:000193">
    <property type="entry name" value="Probable Elongation factor 3"/>
    <property type="match status" value="1"/>
</dbReference>
<keyword evidence="7" id="KW-0251">Elongation factor</keyword>
<dbReference type="PROSITE" id="PS50893">
    <property type="entry name" value="ABC_TRANSPORTER_2"/>
    <property type="match status" value="2"/>
</dbReference>
<keyword evidence="4" id="KW-0963">Cytoplasm</keyword>
<dbReference type="FunFam" id="2.40.50.990:FF:000002">
    <property type="entry name" value="mRNA export factor elf1"/>
    <property type="match status" value="1"/>
</dbReference>
<dbReference type="PANTHER" id="PTHR19211:SF14">
    <property type="entry name" value="ATP-BINDING CASSETTE SUB-FAMILY F MEMBER 1"/>
    <property type="match status" value="1"/>
</dbReference>
<evidence type="ECO:0000256" key="5">
    <source>
        <dbReference type="ARBA" id="ARBA00022737"/>
    </source>
</evidence>
<keyword evidence="8" id="KW-0378">Hydrolase</keyword>
<dbReference type="InterPro" id="IPR016197">
    <property type="entry name" value="Chromo-like_dom_sf"/>
</dbReference>
<dbReference type="GO" id="GO:0005829">
    <property type="term" value="C:cytosol"/>
    <property type="evidence" value="ECO:0007669"/>
    <property type="project" value="UniProtKB-SubCell"/>
</dbReference>
<gene>
    <name evidence="17" type="ORF">CROQUDRAFT_99962</name>
</gene>
<dbReference type="InterPro" id="IPR003593">
    <property type="entry name" value="AAA+_ATPase"/>
</dbReference>
<dbReference type="CDD" id="cd18626">
    <property type="entry name" value="CD_eEF3"/>
    <property type="match status" value="1"/>
</dbReference>
<dbReference type="SUPFAM" id="SSF48371">
    <property type="entry name" value="ARM repeat"/>
    <property type="match status" value="1"/>
</dbReference>
<accession>A0A9P6T6M1</accession>
<comment type="caution">
    <text evidence="17">The sequence shown here is derived from an EMBL/GenBank/DDBJ whole genome shotgun (WGS) entry which is preliminary data.</text>
</comment>
<keyword evidence="10" id="KW-0694">RNA-binding</keyword>
<dbReference type="SMART" id="SM00382">
    <property type="entry name" value="AAA"/>
    <property type="match status" value="2"/>
</dbReference>
<evidence type="ECO:0000313" key="17">
    <source>
        <dbReference type="EMBL" id="KAG0140559.1"/>
    </source>
</evidence>
<protein>
    <recommendedName>
        <fullName evidence="12">Elongation factor 3</fullName>
    </recommendedName>
    <alternativeName>
        <fullName evidence="13">Eukaryotic elongation factor 3</fullName>
    </alternativeName>
</protein>
<evidence type="ECO:0000256" key="3">
    <source>
        <dbReference type="ARBA" id="ARBA00011054"/>
    </source>
</evidence>
<reference evidence="17" key="1">
    <citation type="submission" date="2013-11" db="EMBL/GenBank/DDBJ databases">
        <title>Genome sequence of the fusiform rust pathogen reveals effectors for host alternation and coevolution with pine.</title>
        <authorList>
            <consortium name="DOE Joint Genome Institute"/>
            <person name="Smith K."/>
            <person name="Pendleton A."/>
            <person name="Kubisiak T."/>
            <person name="Anderson C."/>
            <person name="Salamov A."/>
            <person name="Aerts A."/>
            <person name="Riley R."/>
            <person name="Clum A."/>
            <person name="Lindquist E."/>
            <person name="Ence D."/>
            <person name="Campbell M."/>
            <person name="Kronenberg Z."/>
            <person name="Feau N."/>
            <person name="Dhillon B."/>
            <person name="Hamelin R."/>
            <person name="Burleigh J."/>
            <person name="Smith J."/>
            <person name="Yandell M."/>
            <person name="Nelson C."/>
            <person name="Grigoriev I."/>
            <person name="Davis J."/>
        </authorList>
    </citation>
    <scope>NUCLEOTIDE SEQUENCE</scope>
    <source>
        <strain evidence="17">G11</strain>
    </source>
</reference>
<dbReference type="InterPro" id="IPR034085">
    <property type="entry name" value="TOG"/>
</dbReference>
<evidence type="ECO:0000259" key="15">
    <source>
        <dbReference type="PROSITE" id="PS50013"/>
    </source>
</evidence>
<dbReference type="InterPro" id="IPR016024">
    <property type="entry name" value="ARM-type_fold"/>
</dbReference>
<dbReference type="InterPro" id="IPR003439">
    <property type="entry name" value="ABC_transporter-like_ATP-bd"/>
</dbReference>
<keyword evidence="9" id="KW-0067">ATP-binding</keyword>
<dbReference type="Gene3D" id="2.40.50.990">
    <property type="match status" value="1"/>
</dbReference>
<dbReference type="GO" id="GO:0006338">
    <property type="term" value="P:chromatin remodeling"/>
    <property type="evidence" value="ECO:0007669"/>
    <property type="project" value="UniProtKB-ARBA"/>
</dbReference>
<dbReference type="InterPro" id="IPR015688">
    <property type="entry name" value="eEF3_ABC2_chromodomain-like"/>
</dbReference>
<dbReference type="Pfam" id="PF24987">
    <property type="entry name" value="HEAT_EF3_N"/>
    <property type="match status" value="1"/>
</dbReference>
<evidence type="ECO:0000256" key="7">
    <source>
        <dbReference type="ARBA" id="ARBA00022768"/>
    </source>
</evidence>
<dbReference type="Gene3D" id="3.40.50.300">
    <property type="entry name" value="P-loop containing nucleotide triphosphate hydrolases"/>
    <property type="match status" value="2"/>
</dbReference>
<evidence type="ECO:0000259" key="16">
    <source>
        <dbReference type="PROSITE" id="PS50893"/>
    </source>
</evidence>
<feature type="region of interest" description="Disordered" evidence="14">
    <location>
        <begin position="1020"/>
        <end position="1105"/>
    </location>
</feature>
<comment type="subcellular location">
    <subcellularLocation>
        <location evidence="1">Cytoplasm</location>
        <location evidence="1">Cytosol</location>
    </subcellularLocation>
</comment>
<feature type="compositionally biased region" description="Polar residues" evidence="14">
    <location>
        <begin position="1024"/>
        <end position="1050"/>
    </location>
</feature>
<comment type="catalytic activity">
    <reaction evidence="11">
        <text>ATP + H2O = ADP + phosphate + H(+)</text>
        <dbReference type="Rhea" id="RHEA:13065"/>
        <dbReference type="ChEBI" id="CHEBI:15377"/>
        <dbReference type="ChEBI" id="CHEBI:15378"/>
        <dbReference type="ChEBI" id="CHEBI:30616"/>
        <dbReference type="ChEBI" id="CHEBI:43474"/>
        <dbReference type="ChEBI" id="CHEBI:456216"/>
    </reaction>
</comment>
<organism evidence="17 18">
    <name type="scientific">Cronartium quercuum f. sp. fusiforme G11</name>
    <dbReference type="NCBI Taxonomy" id="708437"/>
    <lineage>
        <taxon>Eukaryota</taxon>
        <taxon>Fungi</taxon>
        <taxon>Dikarya</taxon>
        <taxon>Basidiomycota</taxon>
        <taxon>Pucciniomycotina</taxon>
        <taxon>Pucciniomycetes</taxon>
        <taxon>Pucciniales</taxon>
        <taxon>Coleosporiaceae</taxon>
        <taxon>Cronartium</taxon>
    </lineage>
</organism>
<dbReference type="InterPro" id="IPR047038">
    <property type="entry name" value="eEF3_chromodomain-like_sf"/>
</dbReference>
<dbReference type="FunFam" id="1.25.10.10:FF:000076">
    <property type="entry name" value="Elongation factor 3"/>
    <property type="match status" value="1"/>
</dbReference>
<dbReference type="SMART" id="SM00298">
    <property type="entry name" value="CHROMO"/>
    <property type="match status" value="1"/>
</dbReference>
<name>A0A9P6T6M1_9BASI</name>
<evidence type="ECO:0000256" key="11">
    <source>
        <dbReference type="ARBA" id="ARBA00049360"/>
    </source>
</evidence>
<feature type="domain" description="Chromo" evidence="15">
    <location>
        <begin position="836"/>
        <end position="897"/>
    </location>
</feature>